<sequence length="385" mass="38860">MSLTAETSSQDSRYNSTDTQGTTINAGENVSVRAGNDIAGMGVQIAGKHVALDAGRDILLSSSQNTTHSESKNSGSQFSVGVGVSLIGAQNGISVELGASQHKGKENSQSQRNTNSVVHADEQLTVNSGRDTTLKGAELEGNRVVVNTGRDLTISSVQDTASYNSKQSSSGASLSLCIPPLCYGASSGSVSASGENITQNGKSVAEQSGIFAGKGGFAVTTGNHTQLDGAVIASTASADKNSLDTGTLGFSNLHNESQTSGNGYTVALSGSAGGSGNGENRNLAPAIGTGQAEESHTGTTSSAVSGGSIVIRNPAGQKQDIADLNRDTADAHHGVDVNGDVQKVRDNLAVQSEGAALATSALDAYGKYAEQKARESNAVLGAKLA</sequence>
<reference evidence="3 4" key="1">
    <citation type="submission" date="2018-07" db="EMBL/GenBank/DDBJ databases">
        <title>The use of a cohorting ward and systematic surveillance cultures for the control of a Klebsiella pneumoniae carbapenemase (KPC)-producing Enterobacteriaceae outbreak.</title>
        <authorList>
            <person name="Doi Y."/>
        </authorList>
    </citation>
    <scope>NUCLEOTIDE SEQUENCE [LARGE SCALE GENOMIC DNA]</scope>
    <source>
        <strain evidence="3 4">1-RC-17-04017</strain>
    </source>
</reference>
<keyword evidence="1" id="KW-0800">Toxin</keyword>
<protein>
    <recommendedName>
        <fullName evidence="5">Filamentous hemagglutinin</fullName>
    </recommendedName>
</protein>
<evidence type="ECO:0008006" key="5">
    <source>
        <dbReference type="Google" id="ProtNLM"/>
    </source>
</evidence>
<dbReference type="Pfam" id="PF13332">
    <property type="entry name" value="Fil_haemagg_2"/>
    <property type="match status" value="1"/>
</dbReference>
<evidence type="ECO:0000313" key="3">
    <source>
        <dbReference type="EMBL" id="RDT58437.1"/>
    </source>
</evidence>
<comment type="caution">
    <text evidence="3">The sequence shown here is derived from an EMBL/GenBank/DDBJ whole genome shotgun (WGS) entry which is preliminary data.</text>
</comment>
<dbReference type="EMBL" id="QRBW01000040">
    <property type="protein sequence ID" value="RDT58437.1"/>
    <property type="molecule type" value="Genomic_DNA"/>
</dbReference>
<evidence type="ECO:0000256" key="2">
    <source>
        <dbReference type="SAM" id="MobiDB-lite"/>
    </source>
</evidence>
<feature type="region of interest" description="Disordered" evidence="2">
    <location>
        <begin position="1"/>
        <end position="28"/>
    </location>
</feature>
<dbReference type="Proteomes" id="UP000255291">
    <property type="component" value="Unassembled WGS sequence"/>
</dbReference>
<organism evidence="3 4">
    <name type="scientific">Enterobacter roggenkampii</name>
    <dbReference type="NCBI Taxonomy" id="1812935"/>
    <lineage>
        <taxon>Bacteria</taxon>
        <taxon>Pseudomonadati</taxon>
        <taxon>Pseudomonadota</taxon>
        <taxon>Gammaproteobacteria</taxon>
        <taxon>Enterobacterales</taxon>
        <taxon>Enterobacteriaceae</taxon>
        <taxon>Enterobacter</taxon>
        <taxon>Enterobacter cloacae complex</taxon>
    </lineage>
</organism>
<name>A0ABD7GSR0_9ENTR</name>
<feature type="compositionally biased region" description="Polar residues" evidence="2">
    <location>
        <begin position="107"/>
        <end position="117"/>
    </location>
</feature>
<dbReference type="InterPro" id="IPR025157">
    <property type="entry name" value="Hemagglutinin_rpt"/>
</dbReference>
<dbReference type="AlphaFoldDB" id="A0ABD7GSR0"/>
<evidence type="ECO:0000313" key="4">
    <source>
        <dbReference type="Proteomes" id="UP000255291"/>
    </source>
</evidence>
<gene>
    <name evidence="3" type="ORF">DXF87_17985</name>
</gene>
<feature type="compositionally biased region" description="Low complexity" evidence="2">
    <location>
        <begin position="297"/>
        <end position="308"/>
    </location>
</feature>
<feature type="region of interest" description="Disordered" evidence="2">
    <location>
        <begin position="270"/>
        <end position="308"/>
    </location>
</feature>
<dbReference type="GO" id="GO:0003824">
    <property type="term" value="F:catalytic activity"/>
    <property type="evidence" value="ECO:0007669"/>
    <property type="project" value="UniProtKB-ARBA"/>
</dbReference>
<dbReference type="GO" id="GO:0090729">
    <property type="term" value="F:toxin activity"/>
    <property type="evidence" value="ECO:0007669"/>
    <property type="project" value="UniProtKB-KW"/>
</dbReference>
<accession>A0ABD7GSR0</accession>
<evidence type="ECO:0000256" key="1">
    <source>
        <dbReference type="ARBA" id="ARBA00022656"/>
    </source>
</evidence>
<feature type="non-terminal residue" evidence="3">
    <location>
        <position position="385"/>
    </location>
</feature>
<feature type="region of interest" description="Disordered" evidence="2">
    <location>
        <begin position="99"/>
        <end position="122"/>
    </location>
</feature>
<proteinExistence type="predicted"/>